<reference evidence="3" key="1">
    <citation type="submission" date="2019-10" db="EMBL/GenBank/DDBJ databases">
        <authorList>
            <person name="Soares A.E.R."/>
            <person name="Aleixo A."/>
            <person name="Schneider P."/>
            <person name="Miyaki C.Y."/>
            <person name="Schneider M.P."/>
            <person name="Mello C."/>
            <person name="Vasconcelos A.T.R."/>
        </authorList>
    </citation>
    <scope>NUCLEOTIDE SEQUENCE</scope>
    <source>
        <tissue evidence="3">Muscle</tissue>
    </source>
</reference>
<dbReference type="PANTHER" id="PTHR23282:SF123">
    <property type="entry name" value="MAM DOMAIN-CONTAINING GLYCOSYLPHOSPHATIDYLINOSITOL ANCHOR PROTEIN 1"/>
    <property type="match status" value="1"/>
</dbReference>
<accession>A0ABQ9CR93</accession>
<evidence type="ECO:0000313" key="3">
    <source>
        <dbReference type="EMBL" id="KAJ7404291.1"/>
    </source>
</evidence>
<dbReference type="PANTHER" id="PTHR23282">
    <property type="entry name" value="APICAL ENDOSOMAL GLYCOPROTEIN PRECURSOR"/>
    <property type="match status" value="1"/>
</dbReference>
<sequence>MKSLLLGASSAIAWQSSGVEGWQMGGLSSRNASLHACIWSIVDTNGSWQHPGARFMLGSLPWSCLLGLFPGDLQEGTKLGEGNSQLSDPAINYPNPTDNTCRFEDEKICGFMQDKMDNFDWTRQNALTHNPKRTVNTGPPTDISGYYMFIEASRPRVTGDKARLISPLYNITAKYYCVSFYYHMYGKHIGAARQEKLEALAGSQRFDISERKSASKTSTLDMRRADFSLLMELMDSYKSVGPGGIHPRILKELTDVIAQPLLMTFEQSWESRGFPADWELVNVVWIFKKEDPGNYTPVGYWKKIFHPEGGWALEQAPQGTGHRTKPDRVQEVFGQYPQAHDVTLGDDPVQNQELDSKILVIFVTLWKHEVGIVLGGSLNLLVRVRNKRAIDTQVWSLSGNRGNMWQQAHVPINPPGPFQLIFEGVRGTSYEGDIAIDDVTLKKGDCPRKPVGPNKGETVYASEAKLVSSMDPAIPQTHQRMGNARHDLSDA</sequence>
<name>A0ABQ9CR93_9PASS</name>
<protein>
    <recommendedName>
        <fullName evidence="2">MAM domain-containing protein</fullName>
    </recommendedName>
</protein>
<evidence type="ECO:0000256" key="1">
    <source>
        <dbReference type="SAM" id="MobiDB-lite"/>
    </source>
</evidence>
<proteinExistence type="predicted"/>
<dbReference type="Gene3D" id="2.60.120.200">
    <property type="match status" value="2"/>
</dbReference>
<dbReference type="InterPro" id="IPR051560">
    <property type="entry name" value="MAM_domain-containing"/>
</dbReference>
<comment type="caution">
    <text evidence="3">The sequence shown here is derived from an EMBL/GenBank/DDBJ whole genome shotgun (WGS) entry which is preliminary data.</text>
</comment>
<dbReference type="CDD" id="cd06263">
    <property type="entry name" value="MAM"/>
    <property type="match status" value="1"/>
</dbReference>
<organism evidence="3 4">
    <name type="scientific">Willisornis vidua</name>
    <name type="common">Xingu scale-backed antbird</name>
    <dbReference type="NCBI Taxonomy" id="1566151"/>
    <lineage>
        <taxon>Eukaryota</taxon>
        <taxon>Metazoa</taxon>
        <taxon>Chordata</taxon>
        <taxon>Craniata</taxon>
        <taxon>Vertebrata</taxon>
        <taxon>Euteleostomi</taxon>
        <taxon>Archelosauria</taxon>
        <taxon>Archosauria</taxon>
        <taxon>Dinosauria</taxon>
        <taxon>Saurischia</taxon>
        <taxon>Theropoda</taxon>
        <taxon>Coelurosauria</taxon>
        <taxon>Aves</taxon>
        <taxon>Neognathae</taxon>
        <taxon>Neoaves</taxon>
        <taxon>Telluraves</taxon>
        <taxon>Australaves</taxon>
        <taxon>Passeriformes</taxon>
        <taxon>Thamnophilidae</taxon>
        <taxon>Willisornis</taxon>
    </lineage>
</organism>
<feature type="domain" description="MAM" evidence="2">
    <location>
        <begin position="99"/>
        <end position="448"/>
    </location>
</feature>
<dbReference type="SMART" id="SM00137">
    <property type="entry name" value="MAM"/>
    <property type="match status" value="1"/>
</dbReference>
<evidence type="ECO:0000259" key="2">
    <source>
        <dbReference type="PROSITE" id="PS50060"/>
    </source>
</evidence>
<dbReference type="Proteomes" id="UP001145742">
    <property type="component" value="Unassembled WGS sequence"/>
</dbReference>
<dbReference type="InterPro" id="IPR013320">
    <property type="entry name" value="ConA-like_dom_sf"/>
</dbReference>
<dbReference type="Pfam" id="PF00629">
    <property type="entry name" value="MAM"/>
    <property type="match status" value="2"/>
</dbReference>
<gene>
    <name evidence="3" type="ORF">WISP_146768</name>
</gene>
<dbReference type="InterPro" id="IPR000998">
    <property type="entry name" value="MAM_dom"/>
</dbReference>
<dbReference type="EMBL" id="WHWB01034782">
    <property type="protein sequence ID" value="KAJ7404291.1"/>
    <property type="molecule type" value="Genomic_DNA"/>
</dbReference>
<feature type="region of interest" description="Disordered" evidence="1">
    <location>
        <begin position="471"/>
        <end position="491"/>
    </location>
</feature>
<dbReference type="PROSITE" id="PS50060">
    <property type="entry name" value="MAM_2"/>
    <property type="match status" value="1"/>
</dbReference>
<dbReference type="SUPFAM" id="SSF49899">
    <property type="entry name" value="Concanavalin A-like lectins/glucanases"/>
    <property type="match status" value="2"/>
</dbReference>
<evidence type="ECO:0000313" key="4">
    <source>
        <dbReference type="Proteomes" id="UP001145742"/>
    </source>
</evidence>
<keyword evidence="4" id="KW-1185">Reference proteome</keyword>